<dbReference type="Gene3D" id="3.50.80.20">
    <property type="entry name" value="D-Ala-D-Ala carboxypeptidase C, peptidase S13"/>
    <property type="match status" value="1"/>
</dbReference>
<reference evidence="3 4" key="1">
    <citation type="journal article" date="2019" name="J Genomics">
        <title>The Draft Genome of a Hydrogen-producing Cyanobacterium, Arthrospira platensis NIES-46.</title>
        <authorList>
            <person name="Suzuki S."/>
            <person name="Yamaguchi H."/>
            <person name="Kawachi M."/>
        </authorList>
    </citation>
    <scope>NUCLEOTIDE SEQUENCE [LARGE SCALE GENOMIC DNA]</scope>
    <source>
        <strain evidence="3 4">NIES-46</strain>
    </source>
</reference>
<dbReference type="PRINTS" id="PR00922">
    <property type="entry name" value="DADACBPTASE3"/>
</dbReference>
<keyword evidence="4" id="KW-1185">Reference proteome</keyword>
<comment type="caution">
    <text evidence="3">The sequence shown here is derived from an EMBL/GenBank/DDBJ whole genome shotgun (WGS) entry which is preliminary data.</text>
</comment>
<dbReference type="PANTHER" id="PTHR30023:SF0">
    <property type="entry name" value="PENICILLIN-SENSITIVE CARBOXYPEPTIDASE A"/>
    <property type="match status" value="1"/>
</dbReference>
<proteinExistence type="inferred from homology"/>
<dbReference type="RefSeq" id="WP_006617504.1">
    <property type="nucleotide sequence ID" value="NZ_BIMW01000135.1"/>
</dbReference>
<organism evidence="3 4">
    <name type="scientific">Limnospira platensis NIES-46</name>
    <dbReference type="NCBI Taxonomy" id="1236695"/>
    <lineage>
        <taxon>Bacteria</taxon>
        <taxon>Bacillati</taxon>
        <taxon>Cyanobacteriota</taxon>
        <taxon>Cyanophyceae</taxon>
        <taxon>Oscillatoriophycideae</taxon>
        <taxon>Oscillatoriales</taxon>
        <taxon>Sirenicapillariaceae</taxon>
        <taxon>Limnospira</taxon>
    </lineage>
</organism>
<protein>
    <recommendedName>
        <fullName evidence="5">Peptidase S13, D-Ala-D-Ala carboxypeptidase C</fullName>
    </recommendedName>
</protein>
<dbReference type="Pfam" id="PF02113">
    <property type="entry name" value="Peptidase_S13"/>
    <property type="match status" value="2"/>
</dbReference>
<dbReference type="EMBL" id="BIMW01000135">
    <property type="protein sequence ID" value="GCE95516.1"/>
    <property type="molecule type" value="Genomic_DNA"/>
</dbReference>
<name>A0A5M3TCA0_LIMPL</name>
<dbReference type="Proteomes" id="UP000326169">
    <property type="component" value="Unassembled WGS sequence"/>
</dbReference>
<evidence type="ECO:0000256" key="2">
    <source>
        <dbReference type="ARBA" id="ARBA00022801"/>
    </source>
</evidence>
<sequence>MLDVFTSGIMSVWLEMAGMNRDQLNRTSQQMWESSLSNIISIERPDPAVEAIVQQYLARLSSRGISSASQGVWIEAGPFTVANHRGDIPLSAASITKIATSLAALQTWSVNHQFETIIGATGPIENGVLQGDLVIVGGGNPFFVWEEAFSLGYALNQLGIRQVRGNLTIAGNFSMNYESEPQLVGNLLRQSLDSRLWESEAATQYVRSGSRLPKPQVQILGSVQYVTSPPNLQPLIRHRSLSLAEIIKQMNIYSNNPISEMLAETLGGAEMVRRLAAEAAGVSVDEIRLINGSGLGHENQISPRASVAMFIALDRHLRDTDLTVADLLPVAGRDLGTLEYRRIPPHSAVKTGTLFDVSALAGAIPTRDRGVVWFAIINRATGLDALRDDQDWLLQQLVNYWGASDVLPITLTNNLDGTRPALGDLARIDRVN</sequence>
<gene>
    <name evidence="3" type="ORF">NIES46_35810</name>
</gene>
<accession>A0A5M3TCA0</accession>
<dbReference type="PANTHER" id="PTHR30023">
    <property type="entry name" value="D-ALANYL-D-ALANINE CARBOXYPEPTIDASE"/>
    <property type="match status" value="1"/>
</dbReference>
<dbReference type="InterPro" id="IPR012338">
    <property type="entry name" value="Beta-lactam/transpept-like"/>
</dbReference>
<keyword evidence="2" id="KW-0378">Hydrolase</keyword>
<dbReference type="InterPro" id="IPR000667">
    <property type="entry name" value="Peptidase_S13"/>
</dbReference>
<dbReference type="GeneID" id="301684362"/>
<evidence type="ECO:0000313" key="3">
    <source>
        <dbReference type="EMBL" id="GCE95516.1"/>
    </source>
</evidence>
<dbReference type="Gene3D" id="3.40.710.10">
    <property type="entry name" value="DD-peptidase/beta-lactamase superfamily"/>
    <property type="match status" value="1"/>
</dbReference>
<evidence type="ECO:0000313" key="4">
    <source>
        <dbReference type="Proteomes" id="UP000326169"/>
    </source>
</evidence>
<evidence type="ECO:0000256" key="1">
    <source>
        <dbReference type="ARBA" id="ARBA00006096"/>
    </source>
</evidence>
<dbReference type="SUPFAM" id="SSF56601">
    <property type="entry name" value="beta-lactamase/transpeptidase-like"/>
    <property type="match status" value="1"/>
</dbReference>
<comment type="similarity">
    <text evidence="1">Belongs to the peptidase S13 family.</text>
</comment>
<evidence type="ECO:0008006" key="5">
    <source>
        <dbReference type="Google" id="ProtNLM"/>
    </source>
</evidence>